<keyword evidence="4 8" id="KW-1133">Transmembrane helix</keyword>
<evidence type="ECO:0000256" key="8">
    <source>
        <dbReference type="SAM" id="Phobius"/>
    </source>
</evidence>
<proteinExistence type="inferred from homology"/>
<feature type="transmembrane region" description="Helical" evidence="8">
    <location>
        <begin position="446"/>
        <end position="465"/>
    </location>
</feature>
<evidence type="ECO:0000256" key="1">
    <source>
        <dbReference type="ARBA" id="ARBA00004651"/>
    </source>
</evidence>
<dbReference type="Proteomes" id="UP000184386">
    <property type="component" value="Unassembled WGS sequence"/>
</dbReference>
<dbReference type="AlphaFoldDB" id="A0A1M6SUN4"/>
<name>A0A1M6SUN4_9FIRM</name>
<dbReference type="InterPro" id="IPR003838">
    <property type="entry name" value="ABC3_permease_C"/>
</dbReference>
<dbReference type="OrthoDB" id="2012753at2"/>
<feature type="transmembrane region" description="Helical" evidence="8">
    <location>
        <begin position="20"/>
        <end position="40"/>
    </location>
</feature>
<feature type="domain" description="ABC3 transporter permease C-terminal" evidence="9">
    <location>
        <begin position="929"/>
        <end position="1059"/>
    </location>
</feature>
<feature type="region of interest" description="Disordered" evidence="7">
    <location>
        <begin position="344"/>
        <end position="366"/>
    </location>
</feature>
<comment type="subcellular location">
    <subcellularLocation>
        <location evidence="1">Cell membrane</location>
        <topology evidence="1">Multi-pass membrane protein</topology>
    </subcellularLocation>
</comment>
<evidence type="ECO:0000256" key="5">
    <source>
        <dbReference type="ARBA" id="ARBA00023136"/>
    </source>
</evidence>
<gene>
    <name evidence="10" type="ORF">SAMN02745136_02605</name>
</gene>
<feature type="transmembrane region" description="Helical" evidence="8">
    <location>
        <begin position="555"/>
        <end position="576"/>
    </location>
</feature>
<dbReference type="GO" id="GO:0005886">
    <property type="term" value="C:plasma membrane"/>
    <property type="evidence" value="ECO:0007669"/>
    <property type="project" value="UniProtKB-SubCell"/>
</dbReference>
<comment type="similarity">
    <text evidence="6">Belongs to the ABC-4 integral membrane protein family.</text>
</comment>
<feature type="transmembrane region" description="Helical" evidence="8">
    <location>
        <begin position="386"/>
        <end position="407"/>
    </location>
</feature>
<dbReference type="GO" id="GO:0022857">
    <property type="term" value="F:transmembrane transporter activity"/>
    <property type="evidence" value="ECO:0007669"/>
    <property type="project" value="TreeGrafter"/>
</dbReference>
<dbReference type="STRING" id="1121322.SAMN02745136_02605"/>
<evidence type="ECO:0000256" key="2">
    <source>
        <dbReference type="ARBA" id="ARBA00022475"/>
    </source>
</evidence>
<evidence type="ECO:0000313" key="11">
    <source>
        <dbReference type="Proteomes" id="UP000184386"/>
    </source>
</evidence>
<organism evidence="10 11">
    <name type="scientific">Anaerocolumna jejuensis DSM 15929</name>
    <dbReference type="NCBI Taxonomy" id="1121322"/>
    <lineage>
        <taxon>Bacteria</taxon>
        <taxon>Bacillati</taxon>
        <taxon>Bacillota</taxon>
        <taxon>Clostridia</taxon>
        <taxon>Lachnospirales</taxon>
        <taxon>Lachnospiraceae</taxon>
        <taxon>Anaerocolumna</taxon>
    </lineage>
</organism>
<keyword evidence="3 8" id="KW-0812">Transmembrane</keyword>
<dbReference type="PANTHER" id="PTHR30572">
    <property type="entry name" value="MEMBRANE COMPONENT OF TRANSPORTER-RELATED"/>
    <property type="match status" value="1"/>
</dbReference>
<dbReference type="EMBL" id="FRAC01000012">
    <property type="protein sequence ID" value="SHK48434.1"/>
    <property type="molecule type" value="Genomic_DNA"/>
</dbReference>
<accession>A0A1M6SUN4</accession>
<feature type="transmembrane region" description="Helical" evidence="8">
    <location>
        <begin position="1024"/>
        <end position="1046"/>
    </location>
</feature>
<sequence length="1068" mass="120152">MNLRKIARNGMKGRKKDSLLLKLVISLSFAFISAALIFQASMEKTKTTQREELYGSWLGAYLGGNEDTYNKLTKEKEVKELTCSRNLGTSEKLGIVGTFPKEFKKMGNFTLYQGRFPEKDNEIVVELNQLSNAGMELSVGQKIRLDMKTITVDDNQSQKISKMEQDAYNKGDYLERYGYHDNPSTDIGDINVVVSTDYVYLFKKGEPSDSKTIKKKGILTHQEITLQKEFTICGILNTYSDKWDLGGHTVPNAFVTEESGKALSEAFYNNSFINVDNKKQPMDIFFQLRSLDRSTFHKLAVKYPDKAAKAENLNDFIGRIWGGINKSISKAEDEKISKYYASKPEEPSAEDTGLIKENVSKGGDSTSNFRRNSFTYPDTGNSMEHIITVSILGIIFITTICAVFQIFLTQIKRRSRKLVLLKSIGATKGQLSGILFWEALYLWRTGMVFGILGGTGVSALILFIMKHMGKESIVIAIPLKLLLIGILIGSISLFAGVLLPAVRAVNIPLTGNMEEKQKHNKSAYLKNKKQKGKYVKQDFLHITLRYLKNNREKNLLSFAISLFVISILTASLYLSYNAFQRYRDSVLDTGKPDYTLKAVYGENQNKLPKIEAELKEIKGVKAVTSYKYGKNLLFWYDGIDRDVLLNTFKALLPDRLKAEHFSQYVPDVKDQPEYIKNACYSYYYGIDPDAKASKAIFSSVEEGSVDMEKFKKGEEVILLVPLYEKAAKKAAADNIQTEYKKVKAAAGVDKRFHWLLDENKAYYTSVDPRYKKLYDSGSTLKPGDTLYLSADKEQLSDSGKIIGYNKTQVKVGGIIHYFSEDGVWPFSNLVPCYTVIGSMDGMESLYTNSKMGLFRVNIEQMTEMVKVLYPSSYGRTLWNIKAEDKENQEVLDAALLTFANKYGFTLYNYKESSERVLEEALNNVLVIGLLGIISSVIALIAFYNTSVSGMEQERNRIGILQSMGVTKGQFTCQFLIQGVIQGTLAVILANAVLFLILLITASLTTDIRIGSFAGLFNVMMAEKLWQYPWLVHIAVSVIFIAIITVLQTIPAIRIAKQYPVVNIRSLGR</sequence>
<dbReference type="RefSeq" id="WP_073276557.1">
    <property type="nucleotide sequence ID" value="NZ_FRAC01000012.1"/>
</dbReference>
<dbReference type="InterPro" id="IPR050250">
    <property type="entry name" value="Macrolide_Exporter_MacB"/>
</dbReference>
<evidence type="ECO:0000259" key="9">
    <source>
        <dbReference type="Pfam" id="PF02687"/>
    </source>
</evidence>
<evidence type="ECO:0000256" key="7">
    <source>
        <dbReference type="SAM" id="MobiDB-lite"/>
    </source>
</evidence>
<dbReference type="PANTHER" id="PTHR30572:SF4">
    <property type="entry name" value="ABC TRANSPORTER PERMEASE YTRF"/>
    <property type="match status" value="1"/>
</dbReference>
<keyword evidence="11" id="KW-1185">Reference proteome</keyword>
<feature type="transmembrane region" description="Helical" evidence="8">
    <location>
        <begin position="477"/>
        <end position="499"/>
    </location>
</feature>
<keyword evidence="2" id="KW-1003">Cell membrane</keyword>
<evidence type="ECO:0000256" key="3">
    <source>
        <dbReference type="ARBA" id="ARBA00022692"/>
    </source>
</evidence>
<protein>
    <submittedName>
        <fullName evidence="10">FtsX-like permease family protein</fullName>
    </submittedName>
</protein>
<evidence type="ECO:0000256" key="4">
    <source>
        <dbReference type="ARBA" id="ARBA00022989"/>
    </source>
</evidence>
<reference evidence="10 11" key="1">
    <citation type="submission" date="2016-11" db="EMBL/GenBank/DDBJ databases">
        <authorList>
            <person name="Jaros S."/>
            <person name="Januszkiewicz K."/>
            <person name="Wedrychowicz H."/>
        </authorList>
    </citation>
    <scope>NUCLEOTIDE SEQUENCE [LARGE SCALE GENOMIC DNA]</scope>
    <source>
        <strain evidence="10 11">DSM 15929</strain>
    </source>
</reference>
<feature type="transmembrane region" description="Helical" evidence="8">
    <location>
        <begin position="984"/>
        <end position="1003"/>
    </location>
</feature>
<evidence type="ECO:0000256" key="6">
    <source>
        <dbReference type="ARBA" id="ARBA00038076"/>
    </source>
</evidence>
<dbReference type="Pfam" id="PF02687">
    <property type="entry name" value="FtsX"/>
    <property type="match status" value="2"/>
</dbReference>
<feature type="transmembrane region" description="Helical" evidence="8">
    <location>
        <begin position="920"/>
        <end position="943"/>
    </location>
</feature>
<feature type="domain" description="ABC3 transporter permease C-terminal" evidence="9">
    <location>
        <begin position="390"/>
        <end position="508"/>
    </location>
</feature>
<evidence type="ECO:0000313" key="10">
    <source>
        <dbReference type="EMBL" id="SHK48434.1"/>
    </source>
</evidence>
<keyword evidence="5 8" id="KW-0472">Membrane</keyword>